<dbReference type="InterPro" id="IPR049941">
    <property type="entry name" value="LPLAT_7/PORCN-like"/>
</dbReference>
<evidence type="ECO:0000256" key="7">
    <source>
        <dbReference type="SAM" id="MobiDB-lite"/>
    </source>
</evidence>
<evidence type="ECO:0000313" key="11">
    <source>
        <dbReference type="WBParaSite" id="SSLN_0000943601-mRNA-1"/>
    </source>
</evidence>
<dbReference type="WBParaSite" id="SSLN_0000943601-mRNA-1">
    <property type="protein sequence ID" value="SSLN_0000943601-mRNA-1"/>
    <property type="gene ID" value="SSLN_0000943601"/>
</dbReference>
<keyword evidence="3 8" id="KW-0812">Transmembrane</keyword>
<accession>A0A183SXY9</accession>
<feature type="transmembrane region" description="Helical" evidence="8">
    <location>
        <begin position="596"/>
        <end position="614"/>
    </location>
</feature>
<proteinExistence type="predicted"/>
<keyword evidence="6" id="KW-0012">Acyltransferase</keyword>
<feature type="region of interest" description="Disordered" evidence="7">
    <location>
        <begin position="1"/>
        <end position="20"/>
    </location>
</feature>
<feature type="transmembrane region" description="Helical" evidence="8">
    <location>
        <begin position="197"/>
        <end position="218"/>
    </location>
</feature>
<dbReference type="PANTHER" id="PTHR13906:SF4">
    <property type="entry name" value="LYSOPHOSPHOLIPID ACYLTRANSFERASE 6"/>
    <property type="match status" value="1"/>
</dbReference>
<comment type="subcellular location">
    <subcellularLocation>
        <location evidence="1">Membrane</location>
        <topology evidence="1">Multi-pass membrane protein</topology>
    </subcellularLocation>
</comment>
<evidence type="ECO:0000313" key="10">
    <source>
        <dbReference type="Proteomes" id="UP000275846"/>
    </source>
</evidence>
<dbReference type="PANTHER" id="PTHR13906">
    <property type="entry name" value="PORCUPINE"/>
    <property type="match status" value="1"/>
</dbReference>
<evidence type="ECO:0000313" key="9">
    <source>
        <dbReference type="EMBL" id="VDL95472.1"/>
    </source>
</evidence>
<dbReference type="InterPro" id="IPR004299">
    <property type="entry name" value="MBOAT_fam"/>
</dbReference>
<dbReference type="STRING" id="70667.A0A183SXY9"/>
<evidence type="ECO:0000256" key="2">
    <source>
        <dbReference type="ARBA" id="ARBA00022679"/>
    </source>
</evidence>
<feature type="transmembrane region" description="Helical" evidence="8">
    <location>
        <begin position="626"/>
        <end position="643"/>
    </location>
</feature>
<feature type="transmembrane region" description="Helical" evidence="8">
    <location>
        <begin position="274"/>
        <end position="294"/>
    </location>
</feature>
<feature type="transmembrane region" description="Helical" evidence="8">
    <location>
        <begin position="238"/>
        <end position="262"/>
    </location>
</feature>
<reference evidence="11" key="1">
    <citation type="submission" date="2016-06" db="UniProtKB">
        <authorList>
            <consortium name="WormBaseParasite"/>
        </authorList>
    </citation>
    <scope>IDENTIFICATION</scope>
</reference>
<keyword evidence="4 8" id="KW-1133">Transmembrane helix</keyword>
<evidence type="ECO:0000256" key="4">
    <source>
        <dbReference type="ARBA" id="ARBA00022989"/>
    </source>
</evidence>
<dbReference type="EMBL" id="UYSU01035033">
    <property type="protein sequence ID" value="VDL95472.1"/>
    <property type="molecule type" value="Genomic_DNA"/>
</dbReference>
<evidence type="ECO:0000256" key="5">
    <source>
        <dbReference type="ARBA" id="ARBA00023136"/>
    </source>
</evidence>
<gene>
    <name evidence="9" type="ORF">SSLN_LOCUS9087</name>
</gene>
<dbReference type="AlphaFoldDB" id="A0A183SXY9"/>
<dbReference type="OrthoDB" id="286734at2759"/>
<evidence type="ECO:0000256" key="3">
    <source>
        <dbReference type="ARBA" id="ARBA00022692"/>
    </source>
</evidence>
<feature type="transmembrane region" description="Helical" evidence="8">
    <location>
        <begin position="663"/>
        <end position="684"/>
    </location>
</feature>
<reference evidence="9 10" key="2">
    <citation type="submission" date="2018-11" db="EMBL/GenBank/DDBJ databases">
        <authorList>
            <consortium name="Pathogen Informatics"/>
        </authorList>
    </citation>
    <scope>NUCLEOTIDE SEQUENCE [LARGE SCALE GENOMIC DNA]</scope>
    <source>
        <strain evidence="9 10">NST_G2</strain>
    </source>
</reference>
<feature type="transmembrane region" description="Helical" evidence="8">
    <location>
        <begin position="486"/>
        <end position="506"/>
    </location>
</feature>
<sequence length="701" mass="78975">METLENTRVAGKATTSEKPQDCFGRELQNTRQQCGKMTLIPKSRLIRREPVTNSSPMQLKFSQEVIIACLLPESEVPNFVKICLRSSTLEGAAQTNPLLSRALPYGRPDPTSFTSLSSPPLSPMMATSANTLGDVEVVVQNATNTTTGCSRILSLVVSLVMGVNVGETRDIFVKDRFYAGCRILQPLSNWCGLSVDVTNFLASALVASLLGLLMRYLITPKRFTHRLRASLEIAFGLLLVYFCFGHQIRVLILQSLVTYLLLRFCRLDQIRTPALVTAWTMFYLMLVHLCRLYYDYEGYTLDISGPLMLQTQRLSSLAFNLYDGARIKKYNAKVSAAMSADDTECESTSPQDVIIDVASAGDGYVLTKASDSEPEGVRTKEVASQSDFPKIMPSSRAYAVEDVPGPLEYAAYSFYFHGVCIGPLVFYRDYRNYLGGYDTGELPPISCRRVLILLLRAMIYGGAFAALSKRFPLGYIATDNFRHINFLVRVGYITLTFLIARFKYYFAWTLAEVLGMCAGNGYSGDDPVTKEPLWKNVHNFDFVAVEAALNLKLLIDAWNIKTACWLREVVYYRAPKSIRTVAVFVVSAFWHGLYPGYYLMFLTFALFTLAARMWRRKVRSRLPSIRYLFLVYHGFTIFLTHVSMDYAQAPFHLLSLKSSLLTWVQFLFVPHIMAVLVLSVPHLISRLHKSRKVQDVEPLLA</sequence>
<keyword evidence="2" id="KW-0808">Transferase</keyword>
<dbReference type="Proteomes" id="UP000275846">
    <property type="component" value="Unassembled WGS sequence"/>
</dbReference>
<protein>
    <submittedName>
        <fullName evidence="11">Membrane-bound O-acyltransferase domain-containing protein 2</fullName>
    </submittedName>
</protein>
<dbReference type="GO" id="GO:0016020">
    <property type="term" value="C:membrane"/>
    <property type="evidence" value="ECO:0007669"/>
    <property type="project" value="UniProtKB-SubCell"/>
</dbReference>
<evidence type="ECO:0000256" key="8">
    <source>
        <dbReference type="SAM" id="Phobius"/>
    </source>
</evidence>
<organism evidence="11">
    <name type="scientific">Schistocephalus solidus</name>
    <name type="common">Tapeworm</name>
    <dbReference type="NCBI Taxonomy" id="70667"/>
    <lineage>
        <taxon>Eukaryota</taxon>
        <taxon>Metazoa</taxon>
        <taxon>Spiralia</taxon>
        <taxon>Lophotrochozoa</taxon>
        <taxon>Platyhelminthes</taxon>
        <taxon>Cestoda</taxon>
        <taxon>Eucestoda</taxon>
        <taxon>Diphyllobothriidea</taxon>
        <taxon>Diphyllobothriidae</taxon>
        <taxon>Schistocephalus</taxon>
    </lineage>
</organism>
<evidence type="ECO:0000256" key="1">
    <source>
        <dbReference type="ARBA" id="ARBA00004141"/>
    </source>
</evidence>
<dbReference type="GO" id="GO:0030258">
    <property type="term" value="P:lipid modification"/>
    <property type="evidence" value="ECO:0007669"/>
    <property type="project" value="TreeGrafter"/>
</dbReference>
<evidence type="ECO:0000256" key="6">
    <source>
        <dbReference type="ARBA" id="ARBA00023315"/>
    </source>
</evidence>
<dbReference type="GO" id="GO:0016746">
    <property type="term" value="F:acyltransferase activity"/>
    <property type="evidence" value="ECO:0007669"/>
    <property type="project" value="UniProtKB-KW"/>
</dbReference>
<keyword evidence="10" id="KW-1185">Reference proteome</keyword>
<dbReference type="Pfam" id="PF03062">
    <property type="entry name" value="MBOAT"/>
    <property type="match status" value="1"/>
</dbReference>
<keyword evidence="5 8" id="KW-0472">Membrane</keyword>
<name>A0A183SXY9_SCHSO</name>